<accession>A0AAE3SH42</accession>
<dbReference type="Proteomes" id="UP001209229">
    <property type="component" value="Unassembled WGS sequence"/>
</dbReference>
<dbReference type="RefSeq" id="WP_301192348.1">
    <property type="nucleotide sequence ID" value="NZ_JAPDPJ010000065.1"/>
</dbReference>
<reference evidence="1" key="1">
    <citation type="submission" date="2022-10" db="EMBL/GenBank/DDBJ databases">
        <authorList>
            <person name="Yu W.X."/>
        </authorList>
    </citation>
    <scope>NUCLEOTIDE SEQUENCE</scope>
    <source>
        <strain evidence="1">AAT</strain>
    </source>
</reference>
<dbReference type="AlphaFoldDB" id="A0AAE3SH42"/>
<evidence type="ECO:0000313" key="1">
    <source>
        <dbReference type="EMBL" id="MCW3788792.1"/>
    </source>
</evidence>
<proteinExistence type="predicted"/>
<dbReference type="EMBL" id="JAPDPJ010000065">
    <property type="protein sequence ID" value="MCW3788792.1"/>
    <property type="molecule type" value="Genomic_DNA"/>
</dbReference>
<protein>
    <submittedName>
        <fullName evidence="1">Uncharacterized protein</fullName>
    </submittedName>
</protein>
<comment type="caution">
    <text evidence="1">The sequence shown here is derived from an EMBL/GenBank/DDBJ whole genome shotgun (WGS) entry which is preliminary data.</text>
</comment>
<name>A0AAE3SH42_9BACT</name>
<organism evidence="1 2">
    <name type="scientific">Plebeiibacterium sediminum</name>
    <dbReference type="NCBI Taxonomy" id="2992112"/>
    <lineage>
        <taxon>Bacteria</taxon>
        <taxon>Pseudomonadati</taxon>
        <taxon>Bacteroidota</taxon>
        <taxon>Bacteroidia</taxon>
        <taxon>Marinilabiliales</taxon>
        <taxon>Marinilabiliaceae</taxon>
        <taxon>Plebeiibacterium</taxon>
    </lineage>
</organism>
<sequence>MTLLLVSYIHTVKLSRGAVEDSFIVIIPLEGLGVTTKDTSFLLVVNLSIAVLEHGSGKSRVTFICP</sequence>
<evidence type="ECO:0000313" key="2">
    <source>
        <dbReference type="Proteomes" id="UP001209229"/>
    </source>
</evidence>
<keyword evidence="2" id="KW-1185">Reference proteome</keyword>
<gene>
    <name evidence="1" type="ORF">OM075_20140</name>
</gene>